<evidence type="ECO:0000313" key="2">
    <source>
        <dbReference type="WBParaSite" id="nRc.2.0.1.t43818-RA"/>
    </source>
</evidence>
<sequence>MHISCLDPYSSARSFPTKSTATIWHVKWRREKNDGIWLSGSNFMNCTRKRIRNTKPSNGTPTDIKYDFSYENYSMFEAALATWVHAQYLKGWTDYLL</sequence>
<organism evidence="1 2">
    <name type="scientific">Romanomermis culicivorax</name>
    <name type="common">Nematode worm</name>
    <dbReference type="NCBI Taxonomy" id="13658"/>
    <lineage>
        <taxon>Eukaryota</taxon>
        <taxon>Metazoa</taxon>
        <taxon>Ecdysozoa</taxon>
        <taxon>Nematoda</taxon>
        <taxon>Enoplea</taxon>
        <taxon>Dorylaimia</taxon>
        <taxon>Mermithida</taxon>
        <taxon>Mermithoidea</taxon>
        <taxon>Mermithidae</taxon>
        <taxon>Romanomermis</taxon>
    </lineage>
</organism>
<evidence type="ECO:0000313" key="1">
    <source>
        <dbReference type="Proteomes" id="UP000887565"/>
    </source>
</evidence>
<proteinExistence type="predicted"/>
<name>A0A915L233_ROMCU</name>
<dbReference type="AlphaFoldDB" id="A0A915L233"/>
<reference evidence="2" key="1">
    <citation type="submission" date="2022-11" db="UniProtKB">
        <authorList>
            <consortium name="WormBaseParasite"/>
        </authorList>
    </citation>
    <scope>IDENTIFICATION</scope>
</reference>
<accession>A0A915L233</accession>
<dbReference type="WBParaSite" id="nRc.2.0.1.t43818-RA">
    <property type="protein sequence ID" value="nRc.2.0.1.t43818-RA"/>
    <property type="gene ID" value="nRc.2.0.1.g43818"/>
</dbReference>
<dbReference type="Proteomes" id="UP000887565">
    <property type="component" value="Unplaced"/>
</dbReference>
<keyword evidence="1" id="KW-1185">Reference proteome</keyword>
<protein>
    <submittedName>
        <fullName evidence="2">Uncharacterized protein</fullName>
    </submittedName>
</protein>